<dbReference type="Pfam" id="PF02518">
    <property type="entry name" value="HATPase_c"/>
    <property type="match status" value="1"/>
</dbReference>
<keyword evidence="10" id="KW-0902">Two-component regulatory system</keyword>
<keyword evidence="6" id="KW-0808">Transferase</keyword>
<feature type="modified residue" description="4-aspartylphosphate" evidence="14">
    <location>
        <position position="1337"/>
    </location>
</feature>
<dbReference type="SUPFAM" id="SSF55785">
    <property type="entry name" value="PYP-like sensor domain (PAS domain)"/>
    <property type="match status" value="8"/>
</dbReference>
<evidence type="ECO:0000256" key="1">
    <source>
        <dbReference type="ARBA" id="ARBA00000085"/>
    </source>
</evidence>
<evidence type="ECO:0000256" key="4">
    <source>
        <dbReference type="ARBA" id="ARBA00012438"/>
    </source>
</evidence>
<dbReference type="eggNOG" id="COG3829">
    <property type="taxonomic scope" value="Bacteria"/>
</dbReference>
<dbReference type="SUPFAM" id="SSF52172">
    <property type="entry name" value="CheY-like"/>
    <property type="match status" value="1"/>
</dbReference>
<feature type="domain" description="PAC" evidence="18">
    <location>
        <begin position="606"/>
        <end position="657"/>
    </location>
</feature>
<evidence type="ECO:0000259" key="15">
    <source>
        <dbReference type="PROSITE" id="PS50109"/>
    </source>
</evidence>
<dbReference type="GO" id="GO:0000155">
    <property type="term" value="F:phosphorelay sensor kinase activity"/>
    <property type="evidence" value="ECO:0007669"/>
    <property type="project" value="InterPro"/>
</dbReference>
<dbReference type="Pfam" id="PF08447">
    <property type="entry name" value="PAS_3"/>
    <property type="match status" value="2"/>
</dbReference>
<dbReference type="InterPro" id="IPR000700">
    <property type="entry name" value="PAS-assoc_C"/>
</dbReference>
<feature type="domain" description="PAS" evidence="17">
    <location>
        <begin position="23"/>
        <end position="92"/>
    </location>
</feature>
<dbReference type="InterPro" id="IPR035965">
    <property type="entry name" value="PAS-like_dom_sf"/>
</dbReference>
<dbReference type="SMART" id="SM00448">
    <property type="entry name" value="REC"/>
    <property type="match status" value="1"/>
</dbReference>
<evidence type="ECO:0000256" key="5">
    <source>
        <dbReference type="ARBA" id="ARBA00022553"/>
    </source>
</evidence>
<accession>K9VJ31</accession>
<dbReference type="NCBIfam" id="TIGR00229">
    <property type="entry name" value="sensory_box"/>
    <property type="match status" value="8"/>
</dbReference>
<dbReference type="PANTHER" id="PTHR43304:SF1">
    <property type="entry name" value="PAC DOMAIN-CONTAINING PROTEIN"/>
    <property type="match status" value="1"/>
</dbReference>
<dbReference type="SUPFAM" id="SSF55874">
    <property type="entry name" value="ATPase domain of HSP90 chaperone/DNA topoisomerase II/histidine kinase"/>
    <property type="match status" value="1"/>
</dbReference>
<dbReference type="EMBL" id="CP003614">
    <property type="protein sequence ID" value="AFZ08083.1"/>
    <property type="molecule type" value="Genomic_DNA"/>
</dbReference>
<comment type="catalytic activity">
    <reaction evidence="1">
        <text>ATP + protein L-histidine = ADP + protein N-phospho-L-histidine.</text>
        <dbReference type="EC" id="2.7.13.3"/>
    </reaction>
</comment>
<dbReference type="Pfam" id="PF00072">
    <property type="entry name" value="Response_reg"/>
    <property type="match status" value="1"/>
</dbReference>
<dbReference type="Gene3D" id="3.30.565.10">
    <property type="entry name" value="Histidine kinase-like ATPase, C-terminal domain"/>
    <property type="match status" value="1"/>
</dbReference>
<feature type="domain" description="Response regulatory" evidence="16">
    <location>
        <begin position="1288"/>
        <end position="1404"/>
    </location>
</feature>
<evidence type="ECO:0000313" key="19">
    <source>
        <dbReference type="EMBL" id="AFZ08083.1"/>
    </source>
</evidence>
<keyword evidence="20" id="KW-1185">Reference proteome</keyword>
<comment type="subcellular location">
    <subcellularLocation>
        <location evidence="2">Membrane</location>
    </subcellularLocation>
</comment>
<dbReference type="SMART" id="SM00388">
    <property type="entry name" value="HisKA"/>
    <property type="match status" value="1"/>
</dbReference>
<feature type="domain" description="PAC" evidence="18">
    <location>
        <begin position="976"/>
        <end position="1028"/>
    </location>
</feature>
<dbReference type="EC" id="2.7.13.3" evidence="4"/>
<dbReference type="PROSITE" id="PS50113">
    <property type="entry name" value="PAC"/>
    <property type="match status" value="7"/>
</dbReference>
<dbReference type="FunFam" id="1.10.287.130:FF:000038">
    <property type="entry name" value="Sensory transduction histidine kinase"/>
    <property type="match status" value="1"/>
</dbReference>
<dbReference type="Gene3D" id="3.40.50.2300">
    <property type="match status" value="1"/>
</dbReference>
<evidence type="ECO:0000256" key="11">
    <source>
        <dbReference type="ARBA" id="ARBA00023136"/>
    </source>
</evidence>
<evidence type="ECO:0000256" key="13">
    <source>
        <dbReference type="ARBA" id="ARBA00074306"/>
    </source>
</evidence>
<dbReference type="SMART" id="SM00387">
    <property type="entry name" value="HATPase_c"/>
    <property type="match status" value="1"/>
</dbReference>
<dbReference type="InterPro" id="IPR013656">
    <property type="entry name" value="PAS_4"/>
</dbReference>
<keyword evidence="11" id="KW-0472">Membrane</keyword>
<feature type="domain" description="PAS" evidence="17">
    <location>
        <begin position="147"/>
        <end position="219"/>
    </location>
</feature>
<dbReference type="InterPro" id="IPR004358">
    <property type="entry name" value="Sig_transdc_His_kin-like_C"/>
</dbReference>
<feature type="domain" description="PAS" evidence="17">
    <location>
        <begin position="399"/>
        <end position="470"/>
    </location>
</feature>
<dbReference type="InterPro" id="IPR003594">
    <property type="entry name" value="HATPase_dom"/>
</dbReference>
<gene>
    <name evidence="19" type="ORF">Osc7112_3737</name>
</gene>
<feature type="domain" description="PAS" evidence="17">
    <location>
        <begin position="658"/>
        <end position="728"/>
    </location>
</feature>
<evidence type="ECO:0000256" key="2">
    <source>
        <dbReference type="ARBA" id="ARBA00004370"/>
    </source>
</evidence>
<evidence type="ECO:0000256" key="9">
    <source>
        <dbReference type="ARBA" id="ARBA00022840"/>
    </source>
</evidence>
<organism evidence="19 20">
    <name type="scientific">Phormidium nigroviride PCC 7112</name>
    <dbReference type="NCBI Taxonomy" id="179408"/>
    <lineage>
        <taxon>Bacteria</taxon>
        <taxon>Bacillati</taxon>
        <taxon>Cyanobacteriota</taxon>
        <taxon>Cyanophyceae</taxon>
        <taxon>Oscillatoriophycideae</taxon>
        <taxon>Oscillatoriales</taxon>
        <taxon>Oscillatoriaceae</taxon>
        <taxon>Phormidium</taxon>
    </lineage>
</organism>
<dbReference type="CDD" id="cd00082">
    <property type="entry name" value="HisKA"/>
    <property type="match status" value="1"/>
</dbReference>
<evidence type="ECO:0000256" key="8">
    <source>
        <dbReference type="ARBA" id="ARBA00022777"/>
    </source>
</evidence>
<evidence type="ECO:0000256" key="6">
    <source>
        <dbReference type="ARBA" id="ARBA00022679"/>
    </source>
</evidence>
<dbReference type="InterPro" id="IPR052162">
    <property type="entry name" value="Sensor_kinase/Photoreceptor"/>
</dbReference>
<name>K9VJ31_9CYAN</name>
<dbReference type="InterPro" id="IPR000014">
    <property type="entry name" value="PAS"/>
</dbReference>
<dbReference type="Pfam" id="PF08448">
    <property type="entry name" value="PAS_4"/>
    <property type="match status" value="4"/>
</dbReference>
<dbReference type="InterPro" id="IPR011006">
    <property type="entry name" value="CheY-like_superfamily"/>
</dbReference>
<evidence type="ECO:0000256" key="12">
    <source>
        <dbReference type="ARBA" id="ARBA00023306"/>
    </source>
</evidence>
<feature type="domain" description="PAC" evidence="18">
    <location>
        <begin position="94"/>
        <end position="150"/>
    </location>
</feature>
<feature type="domain" description="PAC" evidence="18">
    <location>
        <begin position="731"/>
        <end position="782"/>
    </location>
</feature>
<dbReference type="Proteomes" id="UP000010478">
    <property type="component" value="Chromosome"/>
</dbReference>
<dbReference type="FunFam" id="3.30.450.20:FF:000099">
    <property type="entry name" value="Sensory box sensor histidine kinase"/>
    <property type="match status" value="2"/>
</dbReference>
<evidence type="ECO:0000259" key="18">
    <source>
        <dbReference type="PROSITE" id="PS50113"/>
    </source>
</evidence>
<evidence type="ECO:0000259" key="16">
    <source>
        <dbReference type="PROSITE" id="PS50110"/>
    </source>
</evidence>
<reference evidence="19 20" key="1">
    <citation type="submission" date="2012-05" db="EMBL/GenBank/DDBJ databases">
        <title>Finished chromosome of genome of Oscillatoria sp. PCC 7112.</title>
        <authorList>
            <consortium name="US DOE Joint Genome Institute"/>
            <person name="Gugger M."/>
            <person name="Coursin T."/>
            <person name="Rippka R."/>
            <person name="Tandeau De Marsac N."/>
            <person name="Huntemann M."/>
            <person name="Wei C.-L."/>
            <person name="Han J."/>
            <person name="Detter J.C."/>
            <person name="Han C."/>
            <person name="Tapia R."/>
            <person name="Davenport K."/>
            <person name="Daligault H."/>
            <person name="Erkkila T."/>
            <person name="Gu W."/>
            <person name="Munk A.C.C."/>
            <person name="Teshima H."/>
            <person name="Xu Y."/>
            <person name="Chain P."/>
            <person name="Chen A."/>
            <person name="Krypides N."/>
            <person name="Mavromatis K."/>
            <person name="Markowitz V."/>
            <person name="Szeto E."/>
            <person name="Ivanova N."/>
            <person name="Mikhailova N."/>
            <person name="Ovchinnikova G."/>
            <person name="Pagani I."/>
            <person name="Pati A."/>
            <person name="Goodwin L."/>
            <person name="Peters L."/>
            <person name="Pitluck S."/>
            <person name="Woyke T."/>
            <person name="Kerfeld C."/>
        </authorList>
    </citation>
    <scope>NUCLEOTIDE SEQUENCE [LARGE SCALE GENOMIC DNA]</scope>
    <source>
        <strain evidence="19 20">PCC 7112</strain>
    </source>
</reference>
<dbReference type="eggNOG" id="COG0784">
    <property type="taxonomic scope" value="Bacteria"/>
</dbReference>
<dbReference type="STRING" id="179408.Osc7112_3737"/>
<dbReference type="InterPro" id="IPR036097">
    <property type="entry name" value="HisK_dim/P_sf"/>
</dbReference>
<dbReference type="Pfam" id="PF13426">
    <property type="entry name" value="PAS_9"/>
    <property type="match status" value="2"/>
</dbReference>
<dbReference type="InterPro" id="IPR001610">
    <property type="entry name" value="PAC"/>
</dbReference>
<keyword evidence="9" id="KW-0067">ATP-binding</keyword>
<dbReference type="PROSITE" id="PS50109">
    <property type="entry name" value="HIS_KIN"/>
    <property type="match status" value="1"/>
</dbReference>
<keyword evidence="12" id="KW-0131">Cell cycle</keyword>
<dbReference type="SUPFAM" id="SSF47384">
    <property type="entry name" value="Homodimeric domain of signal transducing histidine kinase"/>
    <property type="match status" value="1"/>
</dbReference>
<dbReference type="Pfam" id="PF00512">
    <property type="entry name" value="HisKA"/>
    <property type="match status" value="1"/>
</dbReference>
<feature type="domain" description="PAC" evidence="18">
    <location>
        <begin position="851"/>
        <end position="903"/>
    </location>
</feature>
<dbReference type="InterPro" id="IPR001789">
    <property type="entry name" value="Sig_transdc_resp-reg_receiver"/>
</dbReference>
<dbReference type="PRINTS" id="PR00344">
    <property type="entry name" value="BCTRLSENSOR"/>
</dbReference>
<feature type="domain" description="PAC" evidence="18">
    <location>
        <begin position="221"/>
        <end position="273"/>
    </location>
</feature>
<dbReference type="InterPro" id="IPR003661">
    <property type="entry name" value="HisK_dim/P_dom"/>
</dbReference>
<dbReference type="SMART" id="SM00091">
    <property type="entry name" value="PAS"/>
    <property type="match status" value="8"/>
</dbReference>
<evidence type="ECO:0000256" key="3">
    <source>
        <dbReference type="ARBA" id="ARBA00006402"/>
    </source>
</evidence>
<keyword evidence="7" id="KW-0547">Nucleotide-binding</keyword>
<dbReference type="GO" id="GO:0005524">
    <property type="term" value="F:ATP binding"/>
    <property type="evidence" value="ECO:0007669"/>
    <property type="project" value="UniProtKB-KW"/>
</dbReference>
<dbReference type="PROSITE" id="PS50112">
    <property type="entry name" value="PAS"/>
    <property type="match status" value="7"/>
</dbReference>
<evidence type="ECO:0000256" key="7">
    <source>
        <dbReference type="ARBA" id="ARBA00022741"/>
    </source>
</evidence>
<dbReference type="GO" id="GO:0016020">
    <property type="term" value="C:membrane"/>
    <property type="evidence" value="ECO:0007669"/>
    <property type="project" value="UniProtKB-SubCell"/>
</dbReference>
<dbReference type="Gene3D" id="3.30.450.20">
    <property type="entry name" value="PAS domain"/>
    <property type="match status" value="8"/>
</dbReference>
<dbReference type="KEGG" id="oni:Osc7112_3737"/>
<protein>
    <recommendedName>
        <fullName evidence="13">Circadian input-output histidine kinase CikA</fullName>
        <ecNumber evidence="4">2.7.13.3</ecNumber>
    </recommendedName>
</protein>
<sequence length="1490" mass="168137">MSKFPPKKTQPPQQESTTAQVLRQAHFDAFFAGANAGMLIFDRQLRYVQINEVLAQMNGVCVADHIGRSVREVLPELAPTVEPMLQGILDTGKPILDYELVGETPKEPGILRYWQASYYPLLDENGIVFGLGGIVIEITDRKRAEQKQARMTAILEATSDLVGVCDAAGHSVYLNKAGQEMLGMSPEEARSPFTIDSVLAPSARAKFHNDIIPTALREGRWAGETLFLSRDGEEIPVSQVLIVHKTAAGEVEFISTIVRDIRDRKKAEEERQLLATTIENSRDFIGVASMDGRPILVNQAGLDLVGLSSLEEAKTKHITDFFMAEDLDFVQQSIMPAIMQDGSWRSDFRFRHFQTGQPILVDYTLFLIKHPETNEPVGIATITRDIRDRKNAEDVLKQSEERFRSLMEASAQIIWICNADGEMAIEQPTWSAFTGQTFDDYNGWGWLDTIHSDDRSYIGNAWLTAVANRSLYEVEFRMRRHDGEYRDMSCRGVPILNGDGSIREWIGANTDITERKQAEEALRQQQAVLRDRNVLLSSILESTPDIIVVKDREGRYVALNSFVAKSFYGRPIEEIIGKDDSELLPPAAAIAIMAKDRQIMEAGITESYEEDVFNGKENTSFLTTKAPWRDAQGNILGLIAIARNINDRKQAEAQLRDRNALLNSILESTPDIIVVKDTEGRYVALNSNVANFLGKPIEEIIGKDDLELMSPDTAREIMAKDRQVMAAGITETYEEDVSDVEKTATFFTTKAPWRDGNGNILGIIATTRDISDRKKVEQTLRQTLEILDLASDGIIIRDMDDRIIYWNQGAEKLYGWTKAEVAGEYIHTFLETVFPQPLETIMAEFFQQGSWEGELHHTTRDGGHIIVASRWTLQRDGEGKPCAQLEINNDISDRKLAEDAIKQSEERYRSLILATSQIVWTADSEGRCSDIPSLRAYTGQTEAEALGFGWLDTIHPDDSERTAQAWMEAVQTKNLYDIEYRIRAADGNYRYFQGRAVPILNEDGSLREWVGTCIDIHDRKQTEIVQAKAREAAEAASRAKSEFLANMSHELRTPLNGIMGYAQILQRSKVLNEEERSRIDVIYQCGSHLLTLINDILDLSKIEAQKVELMPTDFHFPAFLQGVAEMCRIRAELKGIHFHFPSSPELPIGIRADEKRLRQVLINLLSNAIKFTDEGSVTFTVSFAAEGKIRFEIRDTGTGIAQDQLQAIFQPFEQVGDRRRQTEGTGLGLAISKRIVELMGSTIQVQSEMNVGSIFWFDVNLSQADEWVKTSQIDHRGQIIGIKDRQPKIVVIDDKWANRSVISNLLSPIGFEVFEANDGQEGWEKILEVHPDLIVTDLLMPQLDGFELIKRVRESESFKETIIIVSSASVFETDQYRSLEAGGNTFIPKPIQATELLQKLQQYLDLEWVYEANEDPLARSSDTNELIAPPATEMEMLYELAMKGNFREIVKQAALLEEIDPKYIPFAKILHQMAKDFQDEEILTFIQSYK</sequence>
<dbReference type="CDD" id="cd00156">
    <property type="entry name" value="REC"/>
    <property type="match status" value="1"/>
</dbReference>
<dbReference type="CDD" id="cd16922">
    <property type="entry name" value="HATPase_EvgS-ArcB-TorS-like"/>
    <property type="match status" value="1"/>
</dbReference>
<dbReference type="RefSeq" id="WP_015177340.1">
    <property type="nucleotide sequence ID" value="NC_019729.1"/>
</dbReference>
<feature type="domain" description="PAC" evidence="18">
    <location>
        <begin position="472"/>
        <end position="524"/>
    </location>
</feature>
<comment type="similarity">
    <text evidence="3">In the N-terminal section; belongs to the phytochrome family.</text>
</comment>
<dbReference type="HOGENOM" id="CLU_249183_0_0_3"/>
<dbReference type="eggNOG" id="COG2202">
    <property type="taxonomic scope" value="Bacteria"/>
</dbReference>
<dbReference type="InterPro" id="IPR036890">
    <property type="entry name" value="HATPase_C_sf"/>
</dbReference>
<dbReference type="CDD" id="cd00130">
    <property type="entry name" value="PAS"/>
    <property type="match status" value="6"/>
</dbReference>
<evidence type="ECO:0000259" key="17">
    <source>
        <dbReference type="PROSITE" id="PS50112"/>
    </source>
</evidence>
<dbReference type="eggNOG" id="COG2205">
    <property type="taxonomic scope" value="Bacteria"/>
</dbReference>
<dbReference type="PROSITE" id="PS50110">
    <property type="entry name" value="RESPONSE_REGULATORY"/>
    <property type="match status" value="1"/>
</dbReference>
<evidence type="ECO:0000256" key="14">
    <source>
        <dbReference type="PROSITE-ProRule" id="PRU00169"/>
    </source>
</evidence>
<feature type="domain" description="PAS" evidence="17">
    <location>
        <begin position="270"/>
        <end position="341"/>
    </location>
</feature>
<dbReference type="OrthoDB" id="569347at2"/>
<dbReference type="InterPro" id="IPR013655">
    <property type="entry name" value="PAS_fold_3"/>
</dbReference>
<keyword evidence="8 19" id="KW-0418">Kinase</keyword>
<evidence type="ECO:0000256" key="10">
    <source>
        <dbReference type="ARBA" id="ARBA00023012"/>
    </source>
</evidence>
<dbReference type="SMART" id="SM00086">
    <property type="entry name" value="PAC"/>
    <property type="match status" value="7"/>
</dbReference>
<dbReference type="PANTHER" id="PTHR43304">
    <property type="entry name" value="PHYTOCHROME-LIKE PROTEIN CPH1"/>
    <property type="match status" value="1"/>
</dbReference>
<keyword evidence="5 14" id="KW-0597">Phosphoprotein</keyword>
<dbReference type="FunFam" id="3.30.565.10:FF:000010">
    <property type="entry name" value="Sensor histidine kinase RcsC"/>
    <property type="match status" value="1"/>
</dbReference>
<dbReference type="InterPro" id="IPR005467">
    <property type="entry name" value="His_kinase_dom"/>
</dbReference>
<evidence type="ECO:0000313" key="20">
    <source>
        <dbReference type="Proteomes" id="UP000010478"/>
    </source>
</evidence>
<feature type="domain" description="PAS" evidence="17">
    <location>
        <begin position="776"/>
        <end position="862"/>
    </location>
</feature>
<dbReference type="Gene3D" id="1.10.287.130">
    <property type="match status" value="1"/>
</dbReference>
<proteinExistence type="inferred from homology"/>
<feature type="domain" description="PAS" evidence="17">
    <location>
        <begin position="532"/>
        <end position="603"/>
    </location>
</feature>
<feature type="domain" description="Histidine kinase" evidence="15">
    <location>
        <begin position="1046"/>
        <end position="1263"/>
    </location>
</feature>